<proteinExistence type="predicted"/>
<dbReference type="Proteomes" id="UP000465360">
    <property type="component" value="Unassembled WGS sequence"/>
</dbReference>
<name>A0A7I9YQY0_MYCBU</name>
<evidence type="ECO:0008006" key="3">
    <source>
        <dbReference type="Google" id="ProtNLM"/>
    </source>
</evidence>
<comment type="caution">
    <text evidence="1">The sequence shown here is derived from an EMBL/GenBank/DDBJ whole genome shotgun (WGS) entry which is preliminary data.</text>
</comment>
<keyword evidence="2" id="KW-1185">Reference proteome</keyword>
<dbReference type="EMBL" id="BLKZ01000001">
    <property type="protein sequence ID" value="GFG91048.1"/>
    <property type="molecule type" value="Genomic_DNA"/>
</dbReference>
<organism evidence="1 2">
    <name type="scientific">Mycobacterium bourgelatii</name>
    <dbReference type="NCBI Taxonomy" id="1273442"/>
    <lineage>
        <taxon>Bacteria</taxon>
        <taxon>Bacillati</taxon>
        <taxon>Actinomycetota</taxon>
        <taxon>Actinomycetes</taxon>
        <taxon>Mycobacteriales</taxon>
        <taxon>Mycobacteriaceae</taxon>
        <taxon>Mycobacterium</taxon>
    </lineage>
</organism>
<dbReference type="Gene3D" id="3.40.50.1820">
    <property type="entry name" value="alpha/beta hydrolase"/>
    <property type="match status" value="1"/>
</dbReference>
<accession>A0A7I9YQY0</accession>
<dbReference type="AlphaFoldDB" id="A0A7I9YQY0"/>
<sequence>MPELVHASPPTWQRFRRWIANAQTEEGIQAEFDQLVCESGHAFFEIALPYLDRNKATAVNFAAVTTRVLVIRGECDLFVAPHVAADTAARYQRGTYVEVPRADHLVLSRRGVTRGHGPH</sequence>
<protein>
    <recommendedName>
        <fullName evidence="3">Alpha/beta hydrolase</fullName>
    </recommendedName>
</protein>
<evidence type="ECO:0000313" key="1">
    <source>
        <dbReference type="EMBL" id="GFG91048.1"/>
    </source>
</evidence>
<gene>
    <name evidence="1" type="ORF">MBOU_30900</name>
</gene>
<dbReference type="InterPro" id="IPR029058">
    <property type="entry name" value="AB_hydrolase_fold"/>
</dbReference>
<evidence type="ECO:0000313" key="2">
    <source>
        <dbReference type="Proteomes" id="UP000465360"/>
    </source>
</evidence>
<reference evidence="1 2" key="1">
    <citation type="journal article" date="2019" name="Emerg. Microbes Infect.">
        <title>Comprehensive subspecies identification of 175 nontuberculous mycobacteria species based on 7547 genomic profiles.</title>
        <authorList>
            <person name="Matsumoto Y."/>
            <person name="Kinjo T."/>
            <person name="Motooka D."/>
            <person name="Nabeya D."/>
            <person name="Jung N."/>
            <person name="Uechi K."/>
            <person name="Horii T."/>
            <person name="Iida T."/>
            <person name="Fujita J."/>
            <person name="Nakamura S."/>
        </authorList>
    </citation>
    <scope>NUCLEOTIDE SEQUENCE [LARGE SCALE GENOMIC DNA]</scope>
    <source>
        <strain evidence="1 2">JCM 30725</strain>
    </source>
</reference>
<dbReference type="SUPFAM" id="SSF53474">
    <property type="entry name" value="alpha/beta-Hydrolases"/>
    <property type="match status" value="1"/>
</dbReference>